<dbReference type="InterPro" id="IPR052050">
    <property type="entry name" value="SecEffector_AnkRepeat"/>
</dbReference>
<dbReference type="Proteomes" id="UP000198211">
    <property type="component" value="Unassembled WGS sequence"/>
</dbReference>
<name>A0A225VVF4_9STRA</name>
<dbReference type="EMBL" id="NBNE01002990">
    <property type="protein sequence ID" value="OWZ08878.1"/>
    <property type="molecule type" value="Genomic_DNA"/>
</dbReference>
<evidence type="ECO:0000313" key="2">
    <source>
        <dbReference type="Proteomes" id="UP000198211"/>
    </source>
</evidence>
<dbReference type="STRING" id="4795.A0A225VVF4"/>
<dbReference type="InterPro" id="IPR036770">
    <property type="entry name" value="Ankyrin_rpt-contain_sf"/>
</dbReference>
<organism evidence="1 2">
    <name type="scientific">Phytophthora megakarya</name>
    <dbReference type="NCBI Taxonomy" id="4795"/>
    <lineage>
        <taxon>Eukaryota</taxon>
        <taxon>Sar</taxon>
        <taxon>Stramenopiles</taxon>
        <taxon>Oomycota</taxon>
        <taxon>Peronosporomycetes</taxon>
        <taxon>Peronosporales</taxon>
        <taxon>Peronosporaceae</taxon>
        <taxon>Phytophthora</taxon>
    </lineage>
</organism>
<accession>A0A225VVF4</accession>
<dbReference type="InterPro" id="IPR002110">
    <property type="entry name" value="Ankyrin_rpt"/>
</dbReference>
<dbReference type="PANTHER" id="PTHR46586">
    <property type="entry name" value="ANKYRIN REPEAT-CONTAINING PROTEIN"/>
    <property type="match status" value="1"/>
</dbReference>
<protein>
    <submittedName>
        <fullName evidence="1">Uncharacterized protein</fullName>
    </submittedName>
</protein>
<dbReference type="SUPFAM" id="SSF140860">
    <property type="entry name" value="Pseudo ankyrin repeat-like"/>
    <property type="match status" value="1"/>
</dbReference>
<gene>
    <name evidence="1" type="ORF">PHMEG_00018510</name>
</gene>
<reference evidence="2" key="1">
    <citation type="submission" date="2017-03" db="EMBL/GenBank/DDBJ databases">
        <title>Phytopthora megakarya and P. palmivora, two closely related causual agents of cacao black pod achieved similar genome size and gene model numbers by different mechanisms.</title>
        <authorList>
            <person name="Ali S."/>
            <person name="Shao J."/>
            <person name="Larry D.J."/>
            <person name="Kronmiller B."/>
            <person name="Shen D."/>
            <person name="Strem M.D."/>
            <person name="Melnick R.L."/>
            <person name="Guiltinan M.J."/>
            <person name="Tyler B.M."/>
            <person name="Meinhardt L.W."/>
            <person name="Bailey B.A."/>
        </authorList>
    </citation>
    <scope>NUCLEOTIDE SEQUENCE [LARGE SCALE GENOMIC DNA]</scope>
    <source>
        <strain evidence="2">zdho120</strain>
    </source>
</reference>
<comment type="caution">
    <text evidence="1">The sequence shown here is derived from an EMBL/GenBank/DDBJ whole genome shotgun (WGS) entry which is preliminary data.</text>
</comment>
<dbReference type="AlphaFoldDB" id="A0A225VVF4"/>
<dbReference type="Pfam" id="PF13637">
    <property type="entry name" value="Ank_4"/>
    <property type="match status" value="1"/>
</dbReference>
<proteinExistence type="predicted"/>
<keyword evidence="2" id="KW-1185">Reference proteome</keyword>
<dbReference type="PANTHER" id="PTHR46586:SF3">
    <property type="entry name" value="ANKYRIN REPEAT-CONTAINING PROTEIN"/>
    <property type="match status" value="1"/>
</dbReference>
<sequence length="156" mass="17237">MLFPVLSGRLDMVQCIYTNFKKGAMDSAAANGHLTVIRWLHDHGFVCSTNTIDLAATNDHKDVVCWLYSNTPVGCTESAMDRAAIQGHFSVLVYLRESCNAACSPTASSGAAEFGRLAILRRLRLHYPHSFKSPYARTHALLYGWLADIIQLLCGF</sequence>
<evidence type="ECO:0000313" key="1">
    <source>
        <dbReference type="EMBL" id="OWZ08878.1"/>
    </source>
</evidence>
<dbReference type="Gene3D" id="1.25.40.20">
    <property type="entry name" value="Ankyrin repeat-containing domain"/>
    <property type="match status" value="1"/>
</dbReference>
<dbReference type="OrthoDB" id="187035at2759"/>